<keyword evidence="4 9" id="KW-0378">Hydrolase</keyword>
<dbReference type="Gene3D" id="3.20.20.80">
    <property type="entry name" value="Glycosidases"/>
    <property type="match status" value="1"/>
</dbReference>
<evidence type="ECO:0000256" key="4">
    <source>
        <dbReference type="ARBA" id="ARBA00022801"/>
    </source>
</evidence>
<evidence type="ECO:0000256" key="2">
    <source>
        <dbReference type="ARBA" id="ARBA00011738"/>
    </source>
</evidence>
<evidence type="ECO:0000256" key="1">
    <source>
        <dbReference type="ARBA" id="ARBA00010838"/>
    </source>
</evidence>
<dbReference type="InterPro" id="IPR018120">
    <property type="entry name" value="Glyco_hydro_1_AS"/>
</dbReference>
<feature type="active site" description="Nucleophile" evidence="7">
    <location>
        <position position="409"/>
    </location>
</feature>
<dbReference type="SUPFAM" id="SSF51445">
    <property type="entry name" value="(Trans)glycosidases"/>
    <property type="match status" value="1"/>
</dbReference>
<dbReference type="Pfam" id="PF00232">
    <property type="entry name" value="Glyco_hydro_1"/>
    <property type="match status" value="1"/>
</dbReference>
<organism evidence="10 11">
    <name type="scientific">Parnassius mnemosyne</name>
    <name type="common">clouded apollo</name>
    <dbReference type="NCBI Taxonomy" id="213953"/>
    <lineage>
        <taxon>Eukaryota</taxon>
        <taxon>Metazoa</taxon>
        <taxon>Ecdysozoa</taxon>
        <taxon>Arthropoda</taxon>
        <taxon>Hexapoda</taxon>
        <taxon>Insecta</taxon>
        <taxon>Pterygota</taxon>
        <taxon>Neoptera</taxon>
        <taxon>Endopterygota</taxon>
        <taxon>Lepidoptera</taxon>
        <taxon>Glossata</taxon>
        <taxon>Ditrysia</taxon>
        <taxon>Papilionoidea</taxon>
        <taxon>Papilionidae</taxon>
        <taxon>Parnassiinae</taxon>
        <taxon>Parnassini</taxon>
        <taxon>Parnassius</taxon>
        <taxon>Driopa</taxon>
    </lineage>
</organism>
<comment type="subunit">
    <text evidence="2">Homodimer.</text>
</comment>
<dbReference type="EC" id="3.2.1.21" evidence="3"/>
<proteinExistence type="inferred from homology"/>
<dbReference type="PROSITE" id="PS00653">
    <property type="entry name" value="GLYCOSYL_HYDROL_F1_2"/>
    <property type="match status" value="1"/>
</dbReference>
<name>A0AAV1M845_9NEOP</name>
<evidence type="ECO:0000256" key="3">
    <source>
        <dbReference type="ARBA" id="ARBA00012744"/>
    </source>
</evidence>
<dbReference type="InterPro" id="IPR001360">
    <property type="entry name" value="Glyco_hydro_1"/>
</dbReference>
<dbReference type="PANTHER" id="PTHR10353">
    <property type="entry name" value="GLYCOSYL HYDROLASE"/>
    <property type="match status" value="1"/>
</dbReference>
<dbReference type="PANTHER" id="PTHR10353:SF36">
    <property type="entry name" value="LP05116P"/>
    <property type="match status" value="1"/>
</dbReference>
<comment type="caution">
    <text evidence="10">The sequence shown here is derived from an EMBL/GenBank/DDBJ whole genome shotgun (WGS) entry which is preliminary data.</text>
</comment>
<keyword evidence="11" id="KW-1185">Reference proteome</keyword>
<reference evidence="10 11" key="1">
    <citation type="submission" date="2023-11" db="EMBL/GenBank/DDBJ databases">
        <authorList>
            <person name="Hedman E."/>
            <person name="Englund M."/>
            <person name="Stromberg M."/>
            <person name="Nyberg Akerstrom W."/>
            <person name="Nylinder S."/>
            <person name="Jareborg N."/>
            <person name="Kallberg Y."/>
            <person name="Kronander E."/>
        </authorList>
    </citation>
    <scope>NUCLEOTIDE SEQUENCE [LARGE SCALE GENOMIC DNA]</scope>
</reference>
<evidence type="ECO:0000256" key="7">
    <source>
        <dbReference type="PROSITE-ProRule" id="PRU10055"/>
    </source>
</evidence>
<dbReference type="GO" id="GO:0008422">
    <property type="term" value="F:beta-glucosidase activity"/>
    <property type="evidence" value="ECO:0007669"/>
    <property type="project" value="TreeGrafter"/>
</dbReference>
<dbReference type="PRINTS" id="PR00131">
    <property type="entry name" value="GLHYDRLASE1"/>
</dbReference>
<evidence type="ECO:0000313" key="11">
    <source>
        <dbReference type="Proteomes" id="UP001314205"/>
    </source>
</evidence>
<dbReference type="EMBL" id="CAVLGL010000148">
    <property type="protein sequence ID" value="CAK1602812.1"/>
    <property type="molecule type" value="Genomic_DNA"/>
</dbReference>
<evidence type="ECO:0000256" key="9">
    <source>
        <dbReference type="RuleBase" id="RU004468"/>
    </source>
</evidence>
<evidence type="ECO:0000256" key="5">
    <source>
        <dbReference type="ARBA" id="ARBA00023180"/>
    </source>
</evidence>
<dbReference type="AlphaFoldDB" id="A0AAV1M845"/>
<dbReference type="FunFam" id="3.20.20.80:FF:000013">
    <property type="entry name" value="lactase-phlorizin hydrolase"/>
    <property type="match status" value="1"/>
</dbReference>
<evidence type="ECO:0000256" key="6">
    <source>
        <dbReference type="ARBA" id="ARBA00023295"/>
    </source>
</evidence>
<evidence type="ECO:0000256" key="8">
    <source>
        <dbReference type="RuleBase" id="RU003690"/>
    </source>
</evidence>
<keyword evidence="6 9" id="KW-0326">Glycosidase</keyword>
<dbReference type="InterPro" id="IPR017853">
    <property type="entry name" value="GH"/>
</dbReference>
<dbReference type="PROSITE" id="PS00572">
    <property type="entry name" value="GLYCOSYL_HYDROL_F1_1"/>
    <property type="match status" value="1"/>
</dbReference>
<dbReference type="Proteomes" id="UP001314205">
    <property type="component" value="Unassembled WGS sequence"/>
</dbReference>
<protein>
    <recommendedName>
        <fullName evidence="3">beta-glucosidase</fullName>
        <ecNumber evidence="3">3.2.1.21</ecNumber>
    </recommendedName>
</protein>
<dbReference type="InterPro" id="IPR033132">
    <property type="entry name" value="GH_1_N_CS"/>
</dbReference>
<evidence type="ECO:0000313" key="10">
    <source>
        <dbReference type="EMBL" id="CAK1602812.1"/>
    </source>
</evidence>
<sequence>MSALEPKIKDIFYSFIVTSPVSYECKYHGVRRDVRKFLDGFLFGTATASYQVEEAWNEDGKAENIWDHLTHTQPCIIKNCSNGDIADDSYHLYKRDVEMMRELGLDFYRFSLSWSRILPTSFPDKINEAGVQYYNNLIDELLKYNIQPMITLYHWDLPQKLQDMGGWTNPHIVDWFGDYARTAFQLFGDRVKYWITINEPYQVCNMGYGDVDLAPMLNIKGLAEYMCAKNLLLAHARAYHIYDEEFRSEQGVIFISYSAQWYEPSSENDTEAANEHNDFQWGQYTHPVFSVTGDFPPSMKKKIAAKSAAQGYPRSRLPEFTPEEIEYIRGSSDYFGLNHYSTYLVYRNESVYGYYESPSFGDDLETLTYRKSEWKIGESDFIKYVPWGFQKLLTKIRRDYNNPPIYITENGFATYGGLNDEDRVTYYKGYLNAMLDAIDDGSDVRAYTAWSLMDNFEWMDGYTERFGLYEVDYESPYRTRTPRKSAFVYKQIVRTRELDWHYEPDTDVMSIDEGH</sequence>
<gene>
    <name evidence="10" type="ORF">PARMNEM_LOCUS21256</name>
</gene>
<comment type="similarity">
    <text evidence="1 8">Belongs to the glycosyl hydrolase 1 family.</text>
</comment>
<dbReference type="GO" id="GO:0005975">
    <property type="term" value="P:carbohydrate metabolic process"/>
    <property type="evidence" value="ECO:0007669"/>
    <property type="project" value="InterPro"/>
</dbReference>
<keyword evidence="5" id="KW-0325">Glycoprotein</keyword>
<accession>A0AAV1M845</accession>